<sequence length="178" mass="19517">MNLRDVKGRTALMIACRLDQTMMVMGLLQEGADPEIKDRKGFTAVWWACHGCCEKPLRSLSTILQTRVPRRLLTAMVRPPLATVPYLQNHGCKERWNPDPRGDRQPPPSDPDVPASSTRRGALCRRAGSQSAPIPCCAEAVLVQAENVAGPVSSHRGEIARPPDRTVREERCVGVAGT</sequence>
<dbReference type="Pfam" id="PF12796">
    <property type="entry name" value="Ank_2"/>
    <property type="match status" value="1"/>
</dbReference>
<organism evidence="3 4">
    <name type="scientific">Batillaria attramentaria</name>
    <dbReference type="NCBI Taxonomy" id="370345"/>
    <lineage>
        <taxon>Eukaryota</taxon>
        <taxon>Metazoa</taxon>
        <taxon>Spiralia</taxon>
        <taxon>Lophotrochozoa</taxon>
        <taxon>Mollusca</taxon>
        <taxon>Gastropoda</taxon>
        <taxon>Caenogastropoda</taxon>
        <taxon>Sorbeoconcha</taxon>
        <taxon>Cerithioidea</taxon>
        <taxon>Batillariidae</taxon>
        <taxon>Batillaria</taxon>
    </lineage>
</organism>
<feature type="compositionally biased region" description="Basic and acidic residues" evidence="2">
    <location>
        <begin position="92"/>
        <end position="104"/>
    </location>
</feature>
<feature type="region of interest" description="Disordered" evidence="2">
    <location>
        <begin position="92"/>
        <end position="124"/>
    </location>
</feature>
<dbReference type="EMBL" id="JACVVK020000011">
    <property type="protein sequence ID" value="KAK7505379.1"/>
    <property type="molecule type" value="Genomic_DNA"/>
</dbReference>
<comment type="caution">
    <text evidence="3">The sequence shown here is derived from an EMBL/GenBank/DDBJ whole genome shotgun (WGS) entry which is preliminary data.</text>
</comment>
<name>A0ABD0M0U4_9CAEN</name>
<dbReference type="SUPFAM" id="SSF48403">
    <property type="entry name" value="Ankyrin repeat"/>
    <property type="match status" value="1"/>
</dbReference>
<feature type="region of interest" description="Disordered" evidence="2">
    <location>
        <begin position="148"/>
        <end position="178"/>
    </location>
</feature>
<keyword evidence="1" id="KW-0040">ANK repeat</keyword>
<dbReference type="InterPro" id="IPR002110">
    <property type="entry name" value="Ankyrin_rpt"/>
</dbReference>
<feature type="compositionally biased region" description="Basic and acidic residues" evidence="2">
    <location>
        <begin position="155"/>
        <end position="172"/>
    </location>
</feature>
<dbReference type="Proteomes" id="UP001519460">
    <property type="component" value="Unassembled WGS sequence"/>
</dbReference>
<proteinExistence type="predicted"/>
<protein>
    <submittedName>
        <fullName evidence="3">Uncharacterized protein</fullName>
    </submittedName>
</protein>
<keyword evidence="4" id="KW-1185">Reference proteome</keyword>
<reference evidence="3 4" key="1">
    <citation type="journal article" date="2023" name="Sci. Data">
        <title>Genome assembly of the Korean intertidal mud-creeper Batillaria attramentaria.</title>
        <authorList>
            <person name="Patra A.K."/>
            <person name="Ho P.T."/>
            <person name="Jun S."/>
            <person name="Lee S.J."/>
            <person name="Kim Y."/>
            <person name="Won Y.J."/>
        </authorList>
    </citation>
    <scope>NUCLEOTIDE SEQUENCE [LARGE SCALE GENOMIC DNA]</scope>
    <source>
        <strain evidence="3">Wonlab-2016</strain>
    </source>
</reference>
<dbReference type="PROSITE" id="PS50088">
    <property type="entry name" value="ANK_REPEAT"/>
    <property type="match status" value="1"/>
</dbReference>
<dbReference type="AlphaFoldDB" id="A0ABD0M0U4"/>
<dbReference type="Gene3D" id="1.25.40.20">
    <property type="entry name" value="Ankyrin repeat-containing domain"/>
    <property type="match status" value="1"/>
</dbReference>
<evidence type="ECO:0000313" key="4">
    <source>
        <dbReference type="Proteomes" id="UP001519460"/>
    </source>
</evidence>
<evidence type="ECO:0000313" key="3">
    <source>
        <dbReference type="EMBL" id="KAK7505379.1"/>
    </source>
</evidence>
<feature type="repeat" description="ANK" evidence="1">
    <location>
        <begin position="7"/>
        <end position="39"/>
    </location>
</feature>
<dbReference type="PROSITE" id="PS50297">
    <property type="entry name" value="ANK_REP_REGION"/>
    <property type="match status" value="1"/>
</dbReference>
<accession>A0ABD0M0U4</accession>
<evidence type="ECO:0000256" key="1">
    <source>
        <dbReference type="PROSITE-ProRule" id="PRU00023"/>
    </source>
</evidence>
<dbReference type="InterPro" id="IPR036770">
    <property type="entry name" value="Ankyrin_rpt-contain_sf"/>
</dbReference>
<gene>
    <name evidence="3" type="ORF">BaRGS_00003541</name>
</gene>
<evidence type="ECO:0000256" key="2">
    <source>
        <dbReference type="SAM" id="MobiDB-lite"/>
    </source>
</evidence>